<dbReference type="InterPro" id="IPR015422">
    <property type="entry name" value="PyrdxlP-dep_Trfase_small"/>
</dbReference>
<dbReference type="EMBL" id="CH408156">
    <property type="protein sequence ID" value="EDK37156.1"/>
    <property type="molecule type" value="Genomic_DNA"/>
</dbReference>
<dbReference type="CDD" id="cd00609">
    <property type="entry name" value="AAT_like"/>
    <property type="match status" value="1"/>
</dbReference>
<sequence length="386" mass="43188">MKQEDFGVEKFMDRYETGISNNMGETCCDSLSIDAIAKLANVSADQLLQKMAQTKLVYGHITGSPELKQGIVSLYNDLGANVSCDEIVITNGAIGANFLTFYSVVDPGDYVICVDPTYQQLSSLPNMFSSGNMDKFPLEFEDNYLPNLDKLAAMFQARTPKLLVINNPHNPTGTVWDDETLSQIVELCSKHNTYLMCDEVYRPLFHGPVRPKSIIDFGYEKTISTGSMSKSLSLAGIRLGWIVSKDKKVVQDCLTKRDYNTICVSMLDDQVASFALQHKNHILERNHKLCADNLAILDEFITKMNGVVTWVKPLGGSTCYLRLENFDTYELARELAENHSTLVVPGEVFCGRKGFLRVGFGNSSQDLRGGLEVLQQWIEKKRKEKS</sequence>
<dbReference type="GO" id="GO:0003824">
    <property type="term" value="F:catalytic activity"/>
    <property type="evidence" value="ECO:0007669"/>
    <property type="project" value="InterPro"/>
</dbReference>
<dbReference type="AlphaFoldDB" id="A5DDA3"/>
<dbReference type="PROSITE" id="PS00105">
    <property type="entry name" value="AA_TRANSFER_CLASS_1"/>
    <property type="match status" value="1"/>
</dbReference>
<organism evidence="4 5">
    <name type="scientific">Meyerozyma guilliermondii (strain ATCC 6260 / CBS 566 / DSM 6381 / JCM 1539 / NBRC 10279 / NRRL Y-324)</name>
    <name type="common">Yeast</name>
    <name type="synonym">Candida guilliermondii</name>
    <dbReference type="NCBI Taxonomy" id="294746"/>
    <lineage>
        <taxon>Eukaryota</taxon>
        <taxon>Fungi</taxon>
        <taxon>Dikarya</taxon>
        <taxon>Ascomycota</taxon>
        <taxon>Saccharomycotina</taxon>
        <taxon>Pichiomycetes</taxon>
        <taxon>Debaryomycetaceae</taxon>
        <taxon>Meyerozyma</taxon>
    </lineage>
</organism>
<gene>
    <name evidence="4" type="ORF">PGUG_01254</name>
</gene>
<dbReference type="GO" id="GO:0030170">
    <property type="term" value="F:pyridoxal phosphate binding"/>
    <property type="evidence" value="ECO:0007669"/>
    <property type="project" value="InterPro"/>
</dbReference>
<keyword evidence="5" id="KW-1185">Reference proteome</keyword>
<dbReference type="VEuPathDB" id="FungiDB:PGUG_01254"/>
<dbReference type="OrthoDB" id="7042322at2759"/>
<dbReference type="KEGG" id="pgu:PGUG_01254"/>
<dbReference type="Proteomes" id="UP000001997">
    <property type="component" value="Unassembled WGS sequence"/>
</dbReference>
<protein>
    <recommendedName>
        <fullName evidence="3">Aminotransferase class I/classII large domain-containing protein</fullName>
    </recommendedName>
</protein>
<dbReference type="GeneID" id="5128367"/>
<dbReference type="PANTHER" id="PTHR43510:SF1">
    <property type="entry name" value="AMINOTRANSFERASE FUNCTION, HYPOTHETICAL (EUROFUNG)"/>
    <property type="match status" value="1"/>
</dbReference>
<accession>A5DDA3</accession>
<evidence type="ECO:0000256" key="1">
    <source>
        <dbReference type="ARBA" id="ARBA00007441"/>
    </source>
</evidence>
<dbReference type="Gene3D" id="3.90.1150.10">
    <property type="entry name" value="Aspartate Aminotransferase, domain 1"/>
    <property type="match status" value="1"/>
</dbReference>
<evidence type="ECO:0000313" key="4">
    <source>
        <dbReference type="EMBL" id="EDK37156.1"/>
    </source>
</evidence>
<dbReference type="InParanoid" id="A5DDA3"/>
<dbReference type="HOGENOM" id="CLU_017584_4_4_1"/>
<proteinExistence type="inferred from homology"/>
<dbReference type="InterPro" id="IPR015424">
    <property type="entry name" value="PyrdxlP-dep_Trfase"/>
</dbReference>
<dbReference type="STRING" id="294746.A5DDA3"/>
<dbReference type="OMA" id="IMAARDY"/>
<dbReference type="PANTHER" id="PTHR43510">
    <property type="entry name" value="AMINOTRANSFERASE FUNCTION, HYPOTHETICAL (EUROFUNG)"/>
    <property type="match status" value="1"/>
</dbReference>
<evidence type="ECO:0000256" key="2">
    <source>
        <dbReference type="ARBA" id="ARBA00022898"/>
    </source>
</evidence>
<feature type="domain" description="Aminotransferase class I/classII large" evidence="3">
    <location>
        <begin position="45"/>
        <end position="372"/>
    </location>
</feature>
<dbReference type="Pfam" id="PF00155">
    <property type="entry name" value="Aminotran_1_2"/>
    <property type="match status" value="1"/>
</dbReference>
<dbReference type="Gene3D" id="3.40.640.10">
    <property type="entry name" value="Type I PLP-dependent aspartate aminotransferase-like (Major domain)"/>
    <property type="match status" value="1"/>
</dbReference>
<comment type="similarity">
    <text evidence="1">Belongs to the class-I pyridoxal-phosphate-dependent aminotransferase family.</text>
</comment>
<keyword evidence="2" id="KW-0663">Pyridoxal phosphate</keyword>
<evidence type="ECO:0000313" key="5">
    <source>
        <dbReference type="Proteomes" id="UP000001997"/>
    </source>
</evidence>
<name>A5DDA3_PICGU</name>
<reference evidence="4 5" key="1">
    <citation type="journal article" date="2009" name="Nature">
        <title>Evolution of pathogenicity and sexual reproduction in eight Candida genomes.</title>
        <authorList>
            <person name="Butler G."/>
            <person name="Rasmussen M.D."/>
            <person name="Lin M.F."/>
            <person name="Santos M.A."/>
            <person name="Sakthikumar S."/>
            <person name="Munro C.A."/>
            <person name="Rheinbay E."/>
            <person name="Grabherr M."/>
            <person name="Forche A."/>
            <person name="Reedy J.L."/>
            <person name="Agrafioti I."/>
            <person name="Arnaud M.B."/>
            <person name="Bates S."/>
            <person name="Brown A.J."/>
            <person name="Brunke S."/>
            <person name="Costanzo M.C."/>
            <person name="Fitzpatrick D.A."/>
            <person name="de Groot P.W."/>
            <person name="Harris D."/>
            <person name="Hoyer L.L."/>
            <person name="Hube B."/>
            <person name="Klis F.M."/>
            <person name="Kodira C."/>
            <person name="Lennard N."/>
            <person name="Logue M.E."/>
            <person name="Martin R."/>
            <person name="Neiman A.M."/>
            <person name="Nikolaou E."/>
            <person name="Quail M.A."/>
            <person name="Quinn J."/>
            <person name="Santos M.C."/>
            <person name="Schmitzberger F.F."/>
            <person name="Sherlock G."/>
            <person name="Shah P."/>
            <person name="Silverstein K.A."/>
            <person name="Skrzypek M.S."/>
            <person name="Soll D."/>
            <person name="Staggs R."/>
            <person name="Stansfield I."/>
            <person name="Stumpf M.P."/>
            <person name="Sudbery P.E."/>
            <person name="Srikantha T."/>
            <person name="Zeng Q."/>
            <person name="Berman J."/>
            <person name="Berriman M."/>
            <person name="Heitman J."/>
            <person name="Gow N.A."/>
            <person name="Lorenz M.C."/>
            <person name="Birren B.W."/>
            <person name="Kellis M."/>
            <person name="Cuomo C.A."/>
        </authorList>
    </citation>
    <scope>NUCLEOTIDE SEQUENCE [LARGE SCALE GENOMIC DNA]</scope>
    <source>
        <strain evidence="5">ATCC 6260 / CBS 566 / DSM 6381 / JCM 1539 / NBRC 10279 / NRRL Y-324</strain>
    </source>
</reference>
<dbReference type="RefSeq" id="XP_001485583.1">
    <property type="nucleotide sequence ID" value="XM_001485533.1"/>
</dbReference>
<evidence type="ECO:0000259" key="3">
    <source>
        <dbReference type="Pfam" id="PF00155"/>
    </source>
</evidence>
<dbReference type="InterPro" id="IPR004839">
    <property type="entry name" value="Aminotransferase_I/II_large"/>
</dbReference>
<dbReference type="SUPFAM" id="SSF53383">
    <property type="entry name" value="PLP-dependent transferases"/>
    <property type="match status" value="1"/>
</dbReference>
<dbReference type="InterPro" id="IPR015421">
    <property type="entry name" value="PyrdxlP-dep_Trfase_major"/>
</dbReference>
<dbReference type="eggNOG" id="KOG0257">
    <property type="taxonomic scope" value="Eukaryota"/>
</dbReference>
<dbReference type="InterPro" id="IPR004838">
    <property type="entry name" value="NHTrfase_class1_PyrdxlP-BS"/>
</dbReference>